<evidence type="ECO:0000256" key="8">
    <source>
        <dbReference type="SAM" id="SignalP"/>
    </source>
</evidence>
<keyword evidence="6 10" id="KW-0482">Metalloprotease</keyword>
<dbReference type="SUPFAM" id="SSF48452">
    <property type="entry name" value="TPR-like"/>
    <property type="match status" value="1"/>
</dbReference>
<dbReference type="CDD" id="cd07333">
    <property type="entry name" value="M48C_bepA_like"/>
    <property type="match status" value="1"/>
</dbReference>
<evidence type="ECO:0000259" key="9">
    <source>
        <dbReference type="Pfam" id="PF01435"/>
    </source>
</evidence>
<proteinExistence type="predicted"/>
<keyword evidence="3" id="KW-0479">Metal-binding</keyword>
<keyword evidence="5" id="KW-0862">Zinc</keyword>
<dbReference type="GO" id="GO:0004222">
    <property type="term" value="F:metalloendopeptidase activity"/>
    <property type="evidence" value="ECO:0007669"/>
    <property type="project" value="InterPro"/>
</dbReference>
<organism evidence="10 11">
    <name type="scientific">Candidatus Desulfovibrio intestinavium</name>
    <dbReference type="NCBI Taxonomy" id="2838534"/>
    <lineage>
        <taxon>Bacteria</taxon>
        <taxon>Pseudomonadati</taxon>
        <taxon>Thermodesulfobacteriota</taxon>
        <taxon>Desulfovibrionia</taxon>
        <taxon>Desulfovibrionales</taxon>
        <taxon>Desulfovibrionaceae</taxon>
        <taxon>Desulfovibrio</taxon>
    </lineage>
</organism>
<evidence type="ECO:0000256" key="3">
    <source>
        <dbReference type="ARBA" id="ARBA00022723"/>
    </source>
</evidence>
<keyword evidence="8" id="KW-0732">Signal</keyword>
<dbReference type="PROSITE" id="PS50005">
    <property type="entry name" value="TPR"/>
    <property type="match status" value="1"/>
</dbReference>
<dbReference type="Pfam" id="PF14559">
    <property type="entry name" value="TPR_19"/>
    <property type="match status" value="1"/>
</dbReference>
<dbReference type="GO" id="GO:0051603">
    <property type="term" value="P:proteolysis involved in protein catabolic process"/>
    <property type="evidence" value="ECO:0007669"/>
    <property type="project" value="TreeGrafter"/>
</dbReference>
<keyword evidence="4 10" id="KW-0378">Hydrolase</keyword>
<accession>A0A9D2KR73</accession>
<dbReference type="InterPro" id="IPR001915">
    <property type="entry name" value="Peptidase_M48"/>
</dbReference>
<feature type="repeat" description="TPR" evidence="7">
    <location>
        <begin position="328"/>
        <end position="361"/>
    </location>
</feature>
<dbReference type="EMBL" id="DWZD01000040">
    <property type="protein sequence ID" value="HJA79289.1"/>
    <property type="molecule type" value="Genomic_DNA"/>
</dbReference>
<comment type="cofactor">
    <cofactor evidence="1">
        <name>Zn(2+)</name>
        <dbReference type="ChEBI" id="CHEBI:29105"/>
    </cofactor>
</comment>
<protein>
    <submittedName>
        <fullName evidence="10">M48 family metalloprotease</fullName>
        <ecNumber evidence="10">3.4.24.-</ecNumber>
    </submittedName>
</protein>
<dbReference type="InterPro" id="IPR011990">
    <property type="entry name" value="TPR-like_helical_dom_sf"/>
</dbReference>
<dbReference type="Gene3D" id="1.25.40.10">
    <property type="entry name" value="Tetratricopeptide repeat domain"/>
    <property type="match status" value="1"/>
</dbReference>
<feature type="signal peptide" evidence="8">
    <location>
        <begin position="1"/>
        <end position="31"/>
    </location>
</feature>
<gene>
    <name evidence="10" type="ORF">H9784_06960</name>
</gene>
<reference evidence="10" key="1">
    <citation type="journal article" date="2021" name="PeerJ">
        <title>Extensive microbial diversity within the chicken gut microbiome revealed by metagenomics and culture.</title>
        <authorList>
            <person name="Gilroy R."/>
            <person name="Ravi A."/>
            <person name="Getino M."/>
            <person name="Pursley I."/>
            <person name="Horton D.L."/>
            <person name="Alikhan N.F."/>
            <person name="Baker D."/>
            <person name="Gharbi K."/>
            <person name="Hall N."/>
            <person name="Watson M."/>
            <person name="Adriaenssens E.M."/>
            <person name="Foster-Nyarko E."/>
            <person name="Jarju S."/>
            <person name="Secka A."/>
            <person name="Antonio M."/>
            <person name="Oren A."/>
            <person name="Chaudhuri R.R."/>
            <person name="La Ragione R."/>
            <person name="Hildebrand F."/>
            <person name="Pallen M.J."/>
        </authorList>
    </citation>
    <scope>NUCLEOTIDE SEQUENCE</scope>
    <source>
        <strain evidence="10">5032</strain>
    </source>
</reference>
<keyword evidence="7" id="KW-0802">TPR repeat</keyword>
<dbReference type="InterPro" id="IPR019734">
    <property type="entry name" value="TPR_rpt"/>
</dbReference>
<dbReference type="Gene3D" id="3.30.2010.10">
    <property type="entry name" value="Metalloproteases ('zincins'), catalytic domain"/>
    <property type="match status" value="1"/>
</dbReference>
<name>A0A9D2KR73_9BACT</name>
<evidence type="ECO:0000256" key="4">
    <source>
        <dbReference type="ARBA" id="ARBA00022801"/>
    </source>
</evidence>
<dbReference type="Pfam" id="PF01435">
    <property type="entry name" value="Peptidase_M48"/>
    <property type="match status" value="1"/>
</dbReference>
<dbReference type="AlphaFoldDB" id="A0A9D2KR73"/>
<dbReference type="PANTHER" id="PTHR22726">
    <property type="entry name" value="METALLOENDOPEPTIDASE OMA1"/>
    <property type="match status" value="1"/>
</dbReference>
<dbReference type="Proteomes" id="UP000823821">
    <property type="component" value="Unassembled WGS sequence"/>
</dbReference>
<evidence type="ECO:0000256" key="5">
    <source>
        <dbReference type="ARBA" id="ARBA00022833"/>
    </source>
</evidence>
<evidence type="ECO:0000313" key="11">
    <source>
        <dbReference type="Proteomes" id="UP000823821"/>
    </source>
</evidence>
<dbReference type="PANTHER" id="PTHR22726:SF1">
    <property type="entry name" value="METALLOENDOPEPTIDASE OMA1, MITOCHONDRIAL"/>
    <property type="match status" value="1"/>
</dbReference>
<keyword evidence="2" id="KW-0645">Protease</keyword>
<dbReference type="GO" id="GO:0016020">
    <property type="term" value="C:membrane"/>
    <property type="evidence" value="ECO:0007669"/>
    <property type="project" value="TreeGrafter"/>
</dbReference>
<evidence type="ECO:0000256" key="2">
    <source>
        <dbReference type="ARBA" id="ARBA00022670"/>
    </source>
</evidence>
<sequence>MPMILSRFGRGLRVALLALLALQLAVGQAHAFFFGGVSLKDEKEMGHKFDTMIRSNLIMVQDPEVSHYVESLVSRLVKAIPPQPFTFRSGVILHPQLNAFAVPGGYVYVFTGLIMNLTNESELAGVLAHELAHVTQRHVASRLERAQVVSIASLLLAVAGIAAGGSGGGALAVGALGAGQSAMLNYSRMDENEADHIGLQYLTAAGYPPAGMAGGFKVLRQKSWMSGASVPAYLSTHPDIGDRINGIMARVTGMKESVRNRSVNNNRFLRVQTLLWGRYGDEQAALHRFRGKDGLSSMGRGMVHARRNDIVAATKSFDEAVAASPRDPLVLREAGAFHYRKGDMGKAERLLTEAMRLDPRDYMASFFYARLLDETERAAQADRHYRDVLRQVPEEADVHEAYARSLGRAGRTGAAYIHMAYSAIYANRRKQAKRYVEEARAKARGGADAALLKRLENVYKERKEMWEDD</sequence>
<dbReference type="EC" id="3.4.24.-" evidence="10"/>
<comment type="caution">
    <text evidence="10">The sequence shown here is derived from an EMBL/GenBank/DDBJ whole genome shotgun (WGS) entry which is preliminary data.</text>
</comment>
<evidence type="ECO:0000256" key="7">
    <source>
        <dbReference type="PROSITE-ProRule" id="PRU00339"/>
    </source>
</evidence>
<dbReference type="InterPro" id="IPR051156">
    <property type="entry name" value="Mito/Outer_Membr_Metalloprot"/>
</dbReference>
<reference evidence="10" key="2">
    <citation type="submission" date="2021-04" db="EMBL/GenBank/DDBJ databases">
        <authorList>
            <person name="Gilroy R."/>
        </authorList>
    </citation>
    <scope>NUCLEOTIDE SEQUENCE</scope>
    <source>
        <strain evidence="10">5032</strain>
    </source>
</reference>
<evidence type="ECO:0000313" key="10">
    <source>
        <dbReference type="EMBL" id="HJA79289.1"/>
    </source>
</evidence>
<evidence type="ECO:0000256" key="6">
    <source>
        <dbReference type="ARBA" id="ARBA00023049"/>
    </source>
</evidence>
<feature type="domain" description="Peptidase M48" evidence="9">
    <location>
        <begin position="67"/>
        <end position="249"/>
    </location>
</feature>
<feature type="chain" id="PRO_5039446625" evidence="8">
    <location>
        <begin position="32"/>
        <end position="469"/>
    </location>
</feature>
<evidence type="ECO:0000256" key="1">
    <source>
        <dbReference type="ARBA" id="ARBA00001947"/>
    </source>
</evidence>
<dbReference type="GO" id="GO:0046872">
    <property type="term" value="F:metal ion binding"/>
    <property type="evidence" value="ECO:0007669"/>
    <property type="project" value="UniProtKB-KW"/>
</dbReference>